<keyword evidence="1" id="KW-0812">Transmembrane</keyword>
<feature type="transmembrane region" description="Helical" evidence="1">
    <location>
        <begin position="75"/>
        <end position="94"/>
    </location>
</feature>
<evidence type="ECO:0000313" key="3">
    <source>
        <dbReference type="Proteomes" id="UP001597180"/>
    </source>
</evidence>
<feature type="transmembrane region" description="Helical" evidence="1">
    <location>
        <begin position="51"/>
        <end position="69"/>
    </location>
</feature>
<name>A0ABW3UGY7_9BACL</name>
<keyword evidence="1" id="KW-1133">Transmembrane helix</keyword>
<dbReference type="Pfam" id="PF13787">
    <property type="entry name" value="HXXEE"/>
    <property type="match status" value="1"/>
</dbReference>
<comment type="caution">
    <text evidence="2">The sequence shown here is derived from an EMBL/GenBank/DDBJ whole genome shotgun (WGS) entry which is preliminary data.</text>
</comment>
<keyword evidence="3" id="KW-1185">Reference proteome</keyword>
<sequence>MSLVMFVIHDLEEIIWVEPVIKKHRKTILSRLPNGLKTKAEPMLDITSSQFAVAVWIEFIPLTFVTYLAAERGEYLGYLAFITIFFIHVFTHLGQSLLLRIYTPGVVSAVLVVLPFTSYVLYRMTNESLVSWNEVFLSIPFGFILIPIVLAGHKIGKKLVA</sequence>
<evidence type="ECO:0000256" key="1">
    <source>
        <dbReference type="SAM" id="Phobius"/>
    </source>
</evidence>
<accession>A0ABW3UGY7</accession>
<reference evidence="3" key="1">
    <citation type="journal article" date="2019" name="Int. J. Syst. Evol. Microbiol.">
        <title>The Global Catalogue of Microorganisms (GCM) 10K type strain sequencing project: providing services to taxonomists for standard genome sequencing and annotation.</title>
        <authorList>
            <consortium name="The Broad Institute Genomics Platform"/>
            <consortium name="The Broad Institute Genome Sequencing Center for Infectious Disease"/>
            <person name="Wu L."/>
            <person name="Ma J."/>
        </authorList>
    </citation>
    <scope>NUCLEOTIDE SEQUENCE [LARGE SCALE GENOMIC DNA]</scope>
    <source>
        <strain evidence="3">CCUG 53270</strain>
    </source>
</reference>
<gene>
    <name evidence="2" type="ORF">ACFQ4B_02005</name>
</gene>
<feature type="transmembrane region" description="Helical" evidence="1">
    <location>
        <begin position="101"/>
        <end position="122"/>
    </location>
</feature>
<organism evidence="2 3">
    <name type="scientific">Paenibacillus vulneris</name>
    <dbReference type="NCBI Taxonomy" id="1133364"/>
    <lineage>
        <taxon>Bacteria</taxon>
        <taxon>Bacillati</taxon>
        <taxon>Bacillota</taxon>
        <taxon>Bacilli</taxon>
        <taxon>Bacillales</taxon>
        <taxon>Paenibacillaceae</taxon>
        <taxon>Paenibacillus</taxon>
    </lineage>
</organism>
<dbReference type="EMBL" id="JBHTLU010000007">
    <property type="protein sequence ID" value="MFD1218880.1"/>
    <property type="molecule type" value="Genomic_DNA"/>
</dbReference>
<dbReference type="Proteomes" id="UP001597180">
    <property type="component" value="Unassembled WGS sequence"/>
</dbReference>
<keyword evidence="1" id="KW-0472">Membrane</keyword>
<evidence type="ECO:0000313" key="2">
    <source>
        <dbReference type="EMBL" id="MFD1218880.1"/>
    </source>
</evidence>
<protein>
    <submittedName>
        <fullName evidence="2">HXXEE domain-containing protein</fullName>
    </submittedName>
</protein>
<dbReference type="InterPro" id="IPR025671">
    <property type="entry name" value="HXXEE"/>
</dbReference>
<dbReference type="RefSeq" id="WP_345591166.1">
    <property type="nucleotide sequence ID" value="NZ_BAABJG010000027.1"/>
</dbReference>
<feature type="transmembrane region" description="Helical" evidence="1">
    <location>
        <begin position="134"/>
        <end position="152"/>
    </location>
</feature>
<proteinExistence type="predicted"/>